<evidence type="ECO:0000256" key="1">
    <source>
        <dbReference type="SAM" id="Phobius"/>
    </source>
</evidence>
<keyword evidence="1" id="KW-0472">Membrane</keyword>
<protein>
    <submittedName>
        <fullName evidence="2">Uncharacterized protein</fullName>
    </submittedName>
</protein>
<evidence type="ECO:0000313" key="3">
    <source>
        <dbReference type="Proteomes" id="UP000053097"/>
    </source>
</evidence>
<organism evidence="2 3">
    <name type="scientific">Ooceraea biroi</name>
    <name type="common">Clonal raider ant</name>
    <name type="synonym">Cerapachys biroi</name>
    <dbReference type="NCBI Taxonomy" id="2015173"/>
    <lineage>
        <taxon>Eukaryota</taxon>
        <taxon>Metazoa</taxon>
        <taxon>Ecdysozoa</taxon>
        <taxon>Arthropoda</taxon>
        <taxon>Hexapoda</taxon>
        <taxon>Insecta</taxon>
        <taxon>Pterygota</taxon>
        <taxon>Neoptera</taxon>
        <taxon>Endopterygota</taxon>
        <taxon>Hymenoptera</taxon>
        <taxon>Apocrita</taxon>
        <taxon>Aculeata</taxon>
        <taxon>Formicoidea</taxon>
        <taxon>Formicidae</taxon>
        <taxon>Dorylinae</taxon>
        <taxon>Ooceraea</taxon>
    </lineage>
</organism>
<sequence>MIPSQNPGIIKFVLDLVALFFIYTLARKIYLSRKLIVAKKYWVCNWHCNICDNTRMYSSGNEFLREWIQARDSKFRNQIQVVLQLYSVHSVQIGLF</sequence>
<keyword evidence="1" id="KW-1133">Transmembrane helix</keyword>
<proteinExistence type="predicted"/>
<reference evidence="2 3" key="1">
    <citation type="journal article" date="2014" name="Curr. Biol.">
        <title>The genome of the clonal raider ant Cerapachys biroi.</title>
        <authorList>
            <person name="Oxley P.R."/>
            <person name="Ji L."/>
            <person name="Fetter-Pruneda I."/>
            <person name="McKenzie S.K."/>
            <person name="Li C."/>
            <person name="Hu H."/>
            <person name="Zhang G."/>
            <person name="Kronauer D.J."/>
        </authorList>
    </citation>
    <scope>NUCLEOTIDE SEQUENCE [LARGE SCALE GENOMIC DNA]</scope>
</reference>
<accession>A0A026W8K3</accession>
<gene>
    <name evidence="2" type="ORF">X777_08973</name>
</gene>
<name>A0A026W8K3_OOCBI</name>
<feature type="transmembrane region" description="Helical" evidence="1">
    <location>
        <begin position="12"/>
        <end position="30"/>
    </location>
</feature>
<dbReference type="Proteomes" id="UP000053097">
    <property type="component" value="Unassembled WGS sequence"/>
</dbReference>
<keyword evidence="1" id="KW-0812">Transmembrane</keyword>
<keyword evidence="3" id="KW-1185">Reference proteome</keyword>
<dbReference type="AlphaFoldDB" id="A0A026W8K3"/>
<dbReference type="EMBL" id="KK107347">
    <property type="protein sequence ID" value="EZA52303.1"/>
    <property type="molecule type" value="Genomic_DNA"/>
</dbReference>
<evidence type="ECO:0000313" key="2">
    <source>
        <dbReference type="EMBL" id="EZA52303.1"/>
    </source>
</evidence>